<comment type="caution">
    <text evidence="2">The sequence shown here is derived from an EMBL/GenBank/DDBJ whole genome shotgun (WGS) entry which is preliminary data.</text>
</comment>
<evidence type="ECO:0000313" key="2">
    <source>
        <dbReference type="EMBL" id="PZW34387.1"/>
    </source>
</evidence>
<keyword evidence="3" id="KW-1185">Reference proteome</keyword>
<sequence length="142" mass="16386">MNTPNDWVNNYLTPEEQQKMAELSRQSYSSAAAQKIAQWGQNWTEEDQQRVSQQWNAVFAELKRLAVEGKDPASPEVQALARQHQELVQQFTRGDAEVEAGLNQWWQNYSQLPENEKPIPQYSTSPEEAAFLNQALKHYHQG</sequence>
<dbReference type="AlphaFoldDB" id="A0A326USJ4"/>
<reference evidence="2 3" key="1">
    <citation type="submission" date="2018-06" db="EMBL/GenBank/DDBJ databases">
        <title>Genomic Encyclopedia of Archaeal and Bacterial Type Strains, Phase II (KMG-II): from individual species to whole genera.</title>
        <authorList>
            <person name="Goeker M."/>
        </authorList>
    </citation>
    <scope>NUCLEOTIDE SEQUENCE [LARGE SCALE GENOMIC DNA]</scope>
    <source>
        <strain evidence="2 3">ATCC BAA-1881</strain>
    </source>
</reference>
<name>A0A326USJ4_THEHA</name>
<dbReference type="InterPro" id="IPR012925">
    <property type="entry name" value="TipAS_dom"/>
</dbReference>
<feature type="domain" description="TipAS antibiotic-recognition" evidence="1">
    <location>
        <begin position="25"/>
        <end position="139"/>
    </location>
</feature>
<dbReference type="SUPFAM" id="SSF89082">
    <property type="entry name" value="Antibiotic binding domain of TipA-like multidrug resistance regulators"/>
    <property type="match status" value="1"/>
</dbReference>
<dbReference type="OrthoDB" id="9814833at2"/>
<evidence type="ECO:0000313" key="3">
    <source>
        <dbReference type="Proteomes" id="UP000248806"/>
    </source>
</evidence>
<protein>
    <submittedName>
        <fullName evidence="2">TipAS antibiotic-recognition protein</fullName>
    </submittedName>
</protein>
<gene>
    <name evidence="2" type="ORF">EI42_01224</name>
</gene>
<organism evidence="2 3">
    <name type="scientific">Thermosporothrix hazakensis</name>
    <dbReference type="NCBI Taxonomy" id="644383"/>
    <lineage>
        <taxon>Bacteria</taxon>
        <taxon>Bacillati</taxon>
        <taxon>Chloroflexota</taxon>
        <taxon>Ktedonobacteria</taxon>
        <taxon>Ktedonobacterales</taxon>
        <taxon>Thermosporotrichaceae</taxon>
        <taxon>Thermosporothrix</taxon>
    </lineage>
</organism>
<dbReference type="RefSeq" id="WP_111319888.1">
    <property type="nucleotide sequence ID" value="NZ_BIFX01000001.1"/>
</dbReference>
<dbReference type="Pfam" id="PF07739">
    <property type="entry name" value="TipAS"/>
    <property type="match status" value="1"/>
</dbReference>
<evidence type="ECO:0000259" key="1">
    <source>
        <dbReference type="Pfam" id="PF07739"/>
    </source>
</evidence>
<accession>A0A326USJ4</accession>
<dbReference type="EMBL" id="QKUF01000002">
    <property type="protein sequence ID" value="PZW34387.1"/>
    <property type="molecule type" value="Genomic_DNA"/>
</dbReference>
<proteinExistence type="predicted"/>
<dbReference type="Proteomes" id="UP000248806">
    <property type="component" value="Unassembled WGS sequence"/>
</dbReference>
<dbReference type="Gene3D" id="1.10.490.50">
    <property type="entry name" value="Antibiotic binding domain of TipA-like multidrug resistance regulators"/>
    <property type="match status" value="1"/>
</dbReference>
<dbReference type="InterPro" id="IPR036244">
    <property type="entry name" value="TipA-like_antibiotic-bd"/>
</dbReference>